<protein>
    <recommendedName>
        <fullName evidence="2">NADH:ubiquinone reductase (non-electrogenic)</fullName>
        <ecNumber evidence="2">1.6.5.9</ecNumber>
    </recommendedName>
</protein>
<keyword evidence="4" id="KW-0274">FAD</keyword>
<evidence type="ECO:0000256" key="1">
    <source>
        <dbReference type="ARBA" id="ARBA00005272"/>
    </source>
</evidence>
<dbReference type="PANTHER" id="PTHR43706:SF47">
    <property type="entry name" value="EXTERNAL NADH-UBIQUINONE OXIDOREDUCTASE 1, MITOCHONDRIAL-RELATED"/>
    <property type="match status" value="1"/>
</dbReference>
<evidence type="ECO:0000313" key="13">
    <source>
        <dbReference type="Proteomes" id="UP000321769"/>
    </source>
</evidence>
<proteinExistence type="inferred from homology"/>
<feature type="domain" description="External alternative NADH-ubiquinone oxidoreductase-like C-terminal" evidence="11">
    <location>
        <begin position="362"/>
        <end position="420"/>
    </location>
</feature>
<comment type="caution">
    <text evidence="12">The sequence shown here is derived from an EMBL/GenBank/DDBJ whole genome shotgun (WGS) entry which is preliminary data.</text>
</comment>
<keyword evidence="6" id="KW-0560">Oxidoreductase</keyword>
<feature type="compositionally biased region" description="Basic residues" evidence="9">
    <location>
        <begin position="452"/>
        <end position="465"/>
    </location>
</feature>
<dbReference type="InterPro" id="IPR036188">
    <property type="entry name" value="FAD/NAD-bd_sf"/>
</dbReference>
<dbReference type="EC" id="1.6.5.9" evidence="2"/>
<accession>A0A512HXN7</accession>
<evidence type="ECO:0000256" key="6">
    <source>
        <dbReference type="ARBA" id="ARBA00023002"/>
    </source>
</evidence>
<evidence type="ECO:0000256" key="5">
    <source>
        <dbReference type="ARBA" id="ARBA00022946"/>
    </source>
</evidence>
<feature type="region of interest" description="Disordered" evidence="9">
    <location>
        <begin position="445"/>
        <end position="465"/>
    </location>
</feature>
<evidence type="ECO:0000256" key="4">
    <source>
        <dbReference type="ARBA" id="ARBA00022827"/>
    </source>
</evidence>
<dbReference type="PRINTS" id="PR00368">
    <property type="entry name" value="FADPNR"/>
</dbReference>
<keyword evidence="3" id="KW-0285">Flavoprotein</keyword>
<comment type="catalytic activity">
    <reaction evidence="8">
        <text>a quinone + NADH + H(+) = a quinol + NAD(+)</text>
        <dbReference type="Rhea" id="RHEA:46160"/>
        <dbReference type="ChEBI" id="CHEBI:15378"/>
        <dbReference type="ChEBI" id="CHEBI:24646"/>
        <dbReference type="ChEBI" id="CHEBI:57540"/>
        <dbReference type="ChEBI" id="CHEBI:57945"/>
        <dbReference type="ChEBI" id="CHEBI:132124"/>
        <dbReference type="EC" id="1.6.5.9"/>
    </reaction>
</comment>
<dbReference type="PRINTS" id="PR00411">
    <property type="entry name" value="PNDRDTASEI"/>
</dbReference>
<dbReference type="Gene3D" id="3.50.50.100">
    <property type="match status" value="1"/>
</dbReference>
<evidence type="ECO:0000256" key="9">
    <source>
        <dbReference type="SAM" id="MobiDB-lite"/>
    </source>
</evidence>
<keyword evidence="5" id="KW-0809">Transit peptide</keyword>
<sequence>MKAGKTVDSLDGMAQVRASYRPHVVVVGGGFGGLALVRKLKRADVDITLIDRHTYNTFQPLLYQVATASLNPGDITWFLRAIRSKQDNVRFLKGTVVEMDHQEKSVLLDGNITVKYDYLVLANGVTANYFGIPGAEEFAMPLYRRSQALALRDLIFANLENAAVNGQDRDLRVVVVGGGATGVETAGALAEMRNLDMPTTYPELDKKRIHISLVEMGEHVLAPFHPKLREYARKELIKRGIDLRLKTAVKEVRRDGVLIENDGNEEFLTAGIVVWASGVAAHGIVKDWGLPQGRGGRIEVDEHQQVRGIPDVFAIGDISVNPDSPLPQLGQPAIQGGKHVAKVISAKVSGGKLPKAFKYFDKGTMATIGRASAIAEVRGLPRLKGFPAWFIWVTVHVALLLGNRNRFATMTNLSLKYLLWRSHNAIVGETPYVIAHEPKIVSGANVEPAPKKSARSGRKSISKKAQVRKAAAQQTIDEIESDS</sequence>
<dbReference type="InterPro" id="IPR045024">
    <property type="entry name" value="NDH-2"/>
</dbReference>
<evidence type="ECO:0000259" key="11">
    <source>
        <dbReference type="Pfam" id="PF22366"/>
    </source>
</evidence>
<name>A0A512HXN7_9ACTN</name>
<dbReference type="PANTHER" id="PTHR43706">
    <property type="entry name" value="NADH DEHYDROGENASE"/>
    <property type="match status" value="1"/>
</dbReference>
<evidence type="ECO:0000256" key="2">
    <source>
        <dbReference type="ARBA" id="ARBA00012637"/>
    </source>
</evidence>
<feature type="domain" description="FAD/NAD(P)-binding" evidence="10">
    <location>
        <begin position="23"/>
        <end position="336"/>
    </location>
</feature>
<dbReference type="SUPFAM" id="SSF51905">
    <property type="entry name" value="FAD/NAD(P)-binding domain"/>
    <property type="match status" value="1"/>
</dbReference>
<comment type="similarity">
    <text evidence="1">Belongs to the NADH dehydrogenase family.</text>
</comment>
<reference evidence="12 13" key="1">
    <citation type="submission" date="2019-07" db="EMBL/GenBank/DDBJ databases">
        <title>Whole genome shotgun sequence of Aeromicrobium flavum NBRC 107625.</title>
        <authorList>
            <person name="Hosoyama A."/>
            <person name="Uohara A."/>
            <person name="Ohji S."/>
            <person name="Ichikawa N."/>
        </authorList>
    </citation>
    <scope>NUCLEOTIDE SEQUENCE [LARGE SCALE GENOMIC DNA]</scope>
    <source>
        <strain evidence="12 13">NBRC 107625</strain>
    </source>
</reference>
<evidence type="ECO:0000259" key="10">
    <source>
        <dbReference type="Pfam" id="PF07992"/>
    </source>
</evidence>
<gene>
    <name evidence="12" type="ORF">AFL01nite_25400</name>
</gene>
<evidence type="ECO:0000256" key="7">
    <source>
        <dbReference type="ARBA" id="ARBA00023027"/>
    </source>
</evidence>
<evidence type="ECO:0000256" key="8">
    <source>
        <dbReference type="ARBA" id="ARBA00047599"/>
    </source>
</evidence>
<dbReference type="Pfam" id="PF22366">
    <property type="entry name" value="NDH2_C"/>
    <property type="match status" value="1"/>
</dbReference>
<dbReference type="AlphaFoldDB" id="A0A512HXN7"/>
<dbReference type="Pfam" id="PF07992">
    <property type="entry name" value="Pyr_redox_2"/>
    <property type="match status" value="1"/>
</dbReference>
<dbReference type="Proteomes" id="UP000321769">
    <property type="component" value="Unassembled WGS sequence"/>
</dbReference>
<dbReference type="InterPro" id="IPR054585">
    <property type="entry name" value="NDH2-like_C"/>
</dbReference>
<keyword evidence="13" id="KW-1185">Reference proteome</keyword>
<keyword evidence="7" id="KW-0520">NAD</keyword>
<dbReference type="InterPro" id="IPR023753">
    <property type="entry name" value="FAD/NAD-binding_dom"/>
</dbReference>
<dbReference type="GO" id="GO:0050136">
    <property type="term" value="F:NADH dehydrogenase (quinone) (non-electrogenic) activity"/>
    <property type="evidence" value="ECO:0007669"/>
    <property type="project" value="UniProtKB-EC"/>
</dbReference>
<organism evidence="12 13">
    <name type="scientific">Aeromicrobium flavum</name>
    <dbReference type="NCBI Taxonomy" id="416568"/>
    <lineage>
        <taxon>Bacteria</taxon>
        <taxon>Bacillati</taxon>
        <taxon>Actinomycetota</taxon>
        <taxon>Actinomycetes</taxon>
        <taxon>Propionibacteriales</taxon>
        <taxon>Nocardioidaceae</taxon>
        <taxon>Aeromicrobium</taxon>
    </lineage>
</organism>
<evidence type="ECO:0000313" key="12">
    <source>
        <dbReference type="EMBL" id="GEO90213.1"/>
    </source>
</evidence>
<dbReference type="EMBL" id="BJZQ01000015">
    <property type="protein sequence ID" value="GEO90213.1"/>
    <property type="molecule type" value="Genomic_DNA"/>
</dbReference>
<evidence type="ECO:0000256" key="3">
    <source>
        <dbReference type="ARBA" id="ARBA00022630"/>
    </source>
</evidence>